<gene>
    <name evidence="8" type="ORF">CKO40_00480</name>
</gene>
<sequence>MSSVLVLALTGAGLILLGLHALIVKVHLLRKILALNIISSGIFLLLAGLAARTPGGEPDPVPQAMVLTGIVVAVAATALALALLLALRSATGRTRLDDDNGQ</sequence>
<organism evidence="8 9">
    <name type="scientific">Halochromatium glycolicum</name>
    <dbReference type="NCBI Taxonomy" id="85075"/>
    <lineage>
        <taxon>Bacteria</taxon>
        <taxon>Pseudomonadati</taxon>
        <taxon>Pseudomonadota</taxon>
        <taxon>Gammaproteobacteria</taxon>
        <taxon>Chromatiales</taxon>
        <taxon>Chromatiaceae</taxon>
        <taxon>Halochromatium</taxon>
    </lineage>
</organism>
<dbReference type="InterPro" id="IPR050601">
    <property type="entry name" value="CPA3_antiporter_subunitC"/>
</dbReference>
<evidence type="ECO:0000256" key="5">
    <source>
        <dbReference type="ARBA" id="ARBA00022989"/>
    </source>
</evidence>
<comment type="subcellular location">
    <subcellularLocation>
        <location evidence="1">Cell membrane</location>
        <topology evidence="1">Multi-pass membrane protein</topology>
    </subcellularLocation>
</comment>
<dbReference type="AlphaFoldDB" id="A0AAJ0U0F1"/>
<keyword evidence="5 7" id="KW-1133">Transmembrane helix</keyword>
<protein>
    <submittedName>
        <fullName evidence="8">Na+/H+ antiporter subunit C</fullName>
    </submittedName>
</protein>
<accession>A0AAJ0U0F1</accession>
<evidence type="ECO:0000256" key="1">
    <source>
        <dbReference type="ARBA" id="ARBA00004651"/>
    </source>
</evidence>
<reference evidence="8" key="2">
    <citation type="journal article" date="2020" name="Microorganisms">
        <title>Osmotic Adaptation and Compatible Solute Biosynthesis of Phototrophic Bacteria as Revealed from Genome Analyses.</title>
        <authorList>
            <person name="Imhoff J.F."/>
            <person name="Rahn T."/>
            <person name="Kunzel S."/>
            <person name="Keller A."/>
            <person name="Neulinger S.C."/>
        </authorList>
    </citation>
    <scope>NUCLEOTIDE SEQUENCE</scope>
    <source>
        <strain evidence="8">DSM 11080</strain>
    </source>
</reference>
<reference evidence="8" key="1">
    <citation type="submission" date="2017-08" db="EMBL/GenBank/DDBJ databases">
        <authorList>
            <person name="Imhoff J.F."/>
            <person name="Rahn T."/>
            <person name="Kuenzel S."/>
            <person name="Neulinger S.C."/>
        </authorList>
    </citation>
    <scope>NUCLEOTIDE SEQUENCE</scope>
    <source>
        <strain evidence="8">DSM 11080</strain>
    </source>
</reference>
<comment type="caution">
    <text evidence="8">The sequence shown here is derived from an EMBL/GenBank/DDBJ whole genome shotgun (WGS) entry which is preliminary data.</text>
</comment>
<proteinExistence type="inferred from homology"/>
<dbReference type="PANTHER" id="PTHR34583:SF2">
    <property type="entry name" value="ANTIPORTER SUBUNIT MNHC2-RELATED"/>
    <property type="match status" value="1"/>
</dbReference>
<dbReference type="Pfam" id="PF00420">
    <property type="entry name" value="Oxidored_q2"/>
    <property type="match status" value="1"/>
</dbReference>
<dbReference type="Proteomes" id="UP001296776">
    <property type="component" value="Unassembled WGS sequence"/>
</dbReference>
<dbReference type="Gene3D" id="1.10.287.3510">
    <property type="match status" value="1"/>
</dbReference>
<evidence type="ECO:0000256" key="2">
    <source>
        <dbReference type="ARBA" id="ARBA00010388"/>
    </source>
</evidence>
<evidence type="ECO:0000256" key="6">
    <source>
        <dbReference type="ARBA" id="ARBA00023136"/>
    </source>
</evidence>
<evidence type="ECO:0000313" key="8">
    <source>
        <dbReference type="EMBL" id="MBK1703066.1"/>
    </source>
</evidence>
<evidence type="ECO:0000256" key="3">
    <source>
        <dbReference type="ARBA" id="ARBA00022475"/>
    </source>
</evidence>
<feature type="transmembrane region" description="Helical" evidence="7">
    <location>
        <begin position="33"/>
        <end position="52"/>
    </location>
</feature>
<keyword evidence="9" id="KW-1185">Reference proteome</keyword>
<dbReference type="EMBL" id="NRSJ01000001">
    <property type="protein sequence ID" value="MBK1703066.1"/>
    <property type="molecule type" value="Genomic_DNA"/>
</dbReference>
<feature type="transmembrane region" description="Helical" evidence="7">
    <location>
        <begin position="64"/>
        <end position="87"/>
    </location>
</feature>
<dbReference type="RefSeq" id="WP_200343709.1">
    <property type="nucleotide sequence ID" value="NZ_NRSJ01000001.1"/>
</dbReference>
<name>A0AAJ0U0F1_9GAMM</name>
<keyword evidence="4 7" id="KW-0812">Transmembrane</keyword>
<dbReference type="GO" id="GO:0005886">
    <property type="term" value="C:plasma membrane"/>
    <property type="evidence" value="ECO:0007669"/>
    <property type="project" value="UniProtKB-SubCell"/>
</dbReference>
<keyword evidence="6 7" id="KW-0472">Membrane</keyword>
<keyword evidence="3" id="KW-1003">Cell membrane</keyword>
<evidence type="ECO:0000256" key="7">
    <source>
        <dbReference type="SAM" id="Phobius"/>
    </source>
</evidence>
<comment type="similarity">
    <text evidence="2">Belongs to the CPA3 antiporters (TC 2.A.63) subunit C family.</text>
</comment>
<feature type="transmembrane region" description="Helical" evidence="7">
    <location>
        <begin position="6"/>
        <end position="26"/>
    </location>
</feature>
<dbReference type="PANTHER" id="PTHR34583">
    <property type="entry name" value="ANTIPORTER SUBUNIT MNHC2-RELATED"/>
    <property type="match status" value="1"/>
</dbReference>
<evidence type="ECO:0000256" key="4">
    <source>
        <dbReference type="ARBA" id="ARBA00022692"/>
    </source>
</evidence>
<evidence type="ECO:0000313" key="9">
    <source>
        <dbReference type="Proteomes" id="UP001296776"/>
    </source>
</evidence>
<dbReference type="InterPro" id="IPR039428">
    <property type="entry name" value="NUOK/Mnh_C1-like"/>
</dbReference>